<keyword evidence="2" id="KW-1185">Reference proteome</keyword>
<dbReference type="EMBL" id="JBCGDO010000014">
    <property type="protein sequence ID" value="MEM0543146.1"/>
    <property type="molecule type" value="Genomic_DNA"/>
</dbReference>
<protein>
    <submittedName>
        <fullName evidence="1">Uncharacterized protein</fullName>
    </submittedName>
</protein>
<accession>A0ABU9N6T0</accession>
<dbReference type="Proteomes" id="UP001460072">
    <property type="component" value="Unassembled WGS sequence"/>
</dbReference>
<reference evidence="1 2" key="1">
    <citation type="submission" date="2024-03" db="EMBL/GenBank/DDBJ databases">
        <title>Two novel species of the genus Flavobacterium exhibiting potentially degradation of complex polysaccharides.</title>
        <authorList>
            <person name="Lian X."/>
        </authorList>
    </citation>
    <scope>NUCLEOTIDE SEQUENCE [LARGE SCALE GENOMIC DNA]</scope>
    <source>
        <strain evidence="2">j3</strain>
    </source>
</reference>
<organism evidence="1 2">
    <name type="scientific">Flavobacterium aureirubrum</name>
    <dbReference type="NCBI Taxonomy" id="3133147"/>
    <lineage>
        <taxon>Bacteria</taxon>
        <taxon>Pseudomonadati</taxon>
        <taxon>Bacteroidota</taxon>
        <taxon>Flavobacteriia</taxon>
        <taxon>Flavobacteriales</taxon>
        <taxon>Flavobacteriaceae</taxon>
        <taxon>Flavobacterium</taxon>
    </lineage>
</organism>
<sequence>MKLYYIETTADSNGEHLVHLSECDKVPNFLSRRLLGYFNSYEEALTKANTAYPKANGCPECLSACRSTNDELKSKKSTQLRFPVKYSQ</sequence>
<name>A0ABU9N6T0_9FLAO</name>
<dbReference type="RefSeq" id="WP_342696344.1">
    <property type="nucleotide sequence ID" value="NZ_JBCGDO010000014.1"/>
</dbReference>
<gene>
    <name evidence="1" type="ORF">WFZ85_11010</name>
</gene>
<evidence type="ECO:0000313" key="1">
    <source>
        <dbReference type="EMBL" id="MEM0543146.1"/>
    </source>
</evidence>
<evidence type="ECO:0000313" key="2">
    <source>
        <dbReference type="Proteomes" id="UP001460072"/>
    </source>
</evidence>
<comment type="caution">
    <text evidence="1">The sequence shown here is derived from an EMBL/GenBank/DDBJ whole genome shotgun (WGS) entry which is preliminary data.</text>
</comment>
<proteinExistence type="predicted"/>